<evidence type="ECO:0000259" key="1">
    <source>
        <dbReference type="PROSITE" id="PS50104"/>
    </source>
</evidence>
<dbReference type="Gramene" id="Bo4g096870.1">
    <property type="protein sequence ID" value="Bo4g096870.1"/>
    <property type="gene ID" value="Bo4g096870"/>
</dbReference>
<dbReference type="STRING" id="109376.A0A0D3BW11"/>
<reference evidence="2 3" key="1">
    <citation type="journal article" date="2014" name="Genome Biol.">
        <title>Transcriptome and methylome profiling reveals relics of genome dominance in the mesopolyploid Brassica oleracea.</title>
        <authorList>
            <person name="Parkin I.A."/>
            <person name="Koh C."/>
            <person name="Tang H."/>
            <person name="Robinson S.J."/>
            <person name="Kagale S."/>
            <person name="Clarke W.E."/>
            <person name="Town C.D."/>
            <person name="Nixon J."/>
            <person name="Krishnakumar V."/>
            <person name="Bidwell S.L."/>
            <person name="Denoeud F."/>
            <person name="Belcram H."/>
            <person name="Links M.G."/>
            <person name="Just J."/>
            <person name="Clarke C."/>
            <person name="Bender T."/>
            <person name="Huebert T."/>
            <person name="Mason A.S."/>
            <person name="Pires J.C."/>
            <person name="Barker G."/>
            <person name="Moore J."/>
            <person name="Walley P.G."/>
            <person name="Manoli S."/>
            <person name="Batley J."/>
            <person name="Edwards D."/>
            <person name="Nelson M.N."/>
            <person name="Wang X."/>
            <person name="Paterson A.H."/>
            <person name="King G."/>
            <person name="Bancroft I."/>
            <person name="Chalhoub B."/>
            <person name="Sharpe A.G."/>
        </authorList>
    </citation>
    <scope>NUCLEOTIDE SEQUENCE</scope>
    <source>
        <strain evidence="2 3">cv. TO1000</strain>
    </source>
</reference>
<name>A0A0D3BW11_BRAOL</name>
<dbReference type="Pfam" id="PF01582">
    <property type="entry name" value="TIR"/>
    <property type="match status" value="1"/>
</dbReference>
<dbReference type="EnsemblPlants" id="Bo4g096870.1">
    <property type="protein sequence ID" value="Bo4g096870.1"/>
    <property type="gene ID" value="Bo4g096870"/>
</dbReference>
<dbReference type="InterPro" id="IPR035897">
    <property type="entry name" value="Toll_tir_struct_dom_sf"/>
</dbReference>
<dbReference type="InterPro" id="IPR042197">
    <property type="entry name" value="Apaf_helical"/>
</dbReference>
<proteinExistence type="predicted"/>
<dbReference type="GO" id="GO:0043531">
    <property type="term" value="F:ADP binding"/>
    <property type="evidence" value="ECO:0007669"/>
    <property type="project" value="InterPro"/>
</dbReference>
<feature type="domain" description="TIR" evidence="1">
    <location>
        <begin position="1"/>
        <end position="78"/>
    </location>
</feature>
<dbReference type="HOGENOM" id="CLU_1148607_0_0_1"/>
<organism evidence="2 3">
    <name type="scientific">Brassica oleracea var. oleracea</name>
    <dbReference type="NCBI Taxonomy" id="109376"/>
    <lineage>
        <taxon>Eukaryota</taxon>
        <taxon>Viridiplantae</taxon>
        <taxon>Streptophyta</taxon>
        <taxon>Embryophyta</taxon>
        <taxon>Tracheophyta</taxon>
        <taxon>Spermatophyta</taxon>
        <taxon>Magnoliopsida</taxon>
        <taxon>eudicotyledons</taxon>
        <taxon>Gunneridae</taxon>
        <taxon>Pentapetalae</taxon>
        <taxon>rosids</taxon>
        <taxon>malvids</taxon>
        <taxon>Brassicales</taxon>
        <taxon>Brassicaceae</taxon>
        <taxon>Brassiceae</taxon>
        <taxon>Brassica</taxon>
    </lineage>
</organism>
<dbReference type="GO" id="GO:0007165">
    <property type="term" value="P:signal transduction"/>
    <property type="evidence" value="ECO:0007669"/>
    <property type="project" value="InterPro"/>
</dbReference>
<protein>
    <recommendedName>
        <fullName evidence="1">TIR domain-containing protein</fullName>
    </recommendedName>
</protein>
<dbReference type="Proteomes" id="UP000032141">
    <property type="component" value="Chromosome C4"/>
</dbReference>
<dbReference type="Pfam" id="PF00931">
    <property type="entry name" value="NB-ARC"/>
    <property type="match status" value="1"/>
</dbReference>
<evidence type="ECO:0000313" key="3">
    <source>
        <dbReference type="Proteomes" id="UP000032141"/>
    </source>
</evidence>
<dbReference type="Gene3D" id="3.40.50.10140">
    <property type="entry name" value="Toll/interleukin-1 receptor homology (TIR) domain"/>
    <property type="match status" value="1"/>
</dbReference>
<dbReference type="InterPro" id="IPR002182">
    <property type="entry name" value="NB-ARC"/>
</dbReference>
<dbReference type="SUPFAM" id="SSF52540">
    <property type="entry name" value="P-loop containing nucleoside triphosphate hydrolases"/>
    <property type="match status" value="1"/>
</dbReference>
<evidence type="ECO:0000313" key="2">
    <source>
        <dbReference type="EnsemblPlants" id="Bo4g096870.1"/>
    </source>
</evidence>
<dbReference type="OMA" id="CINNTYH"/>
<dbReference type="PROSITE" id="PS50104">
    <property type="entry name" value="TIR"/>
    <property type="match status" value="1"/>
</dbReference>
<reference evidence="2" key="2">
    <citation type="submission" date="2015-03" db="UniProtKB">
        <authorList>
            <consortium name="EnsemblPlants"/>
        </authorList>
    </citation>
    <scope>IDENTIFICATION</scope>
</reference>
<keyword evidence="3" id="KW-1185">Reference proteome</keyword>
<accession>A0A0D3BW11</accession>
<dbReference type="AlphaFoldDB" id="A0A0D3BW11"/>
<dbReference type="InterPro" id="IPR027417">
    <property type="entry name" value="P-loop_NTPase"/>
</dbReference>
<dbReference type="PANTHER" id="PTHR11017:SF418">
    <property type="entry name" value="DISEASE RESISTANCE PROTEIN (TIR-NBS-LRR CLASS) FAMILY-RELATED"/>
    <property type="match status" value="1"/>
</dbReference>
<dbReference type="GO" id="GO:0006952">
    <property type="term" value="P:defense response"/>
    <property type="evidence" value="ECO:0007669"/>
    <property type="project" value="InterPro"/>
</dbReference>
<dbReference type="InterPro" id="IPR000157">
    <property type="entry name" value="TIR_dom"/>
</dbReference>
<dbReference type="InterPro" id="IPR044974">
    <property type="entry name" value="Disease_R_plants"/>
</dbReference>
<sequence>MTVMTIFYGVEQSHVRKQIGDFGISFDETCARKKPTDEQRQKWIKASNDVGIEGEDFLRWDNEAKMIKKIAKDVLDKLNVTPSKDFDGMEGLGAHLKEMQLLLDLHEDDGVKFQLTCFVENRKGSYPPGLDDYERLGDKRVLIILDDVDNIRKLEALSNETTWFGSGSRIVVTTENKELLQKHCINNTYHVGFPSDVEAIDILRKYAFRKRYPQDDFEVIAERITELCGKLPLGLRVVGSSL</sequence>
<dbReference type="PANTHER" id="PTHR11017">
    <property type="entry name" value="LEUCINE-RICH REPEAT-CONTAINING PROTEIN"/>
    <property type="match status" value="1"/>
</dbReference>
<dbReference type="Gene3D" id="1.10.8.430">
    <property type="entry name" value="Helical domain of apoptotic protease-activating factors"/>
    <property type="match status" value="1"/>
</dbReference>
<dbReference type="PRINTS" id="PR00364">
    <property type="entry name" value="DISEASERSIST"/>
</dbReference>